<keyword evidence="6 8" id="KW-0793">Thylakoid</keyword>
<dbReference type="InterPro" id="IPR017562">
    <property type="entry name" value="Cyt_c_biogenesis_CcsA"/>
</dbReference>
<feature type="transmembrane region" description="Helical" evidence="8">
    <location>
        <begin position="268"/>
        <end position="292"/>
    </location>
</feature>
<sequence length="301" mass="32811">MTDPVLILGLIAFCLLLIALPMAFWSASGSQNDRTVRFIIALANLSLTSQLVLRWWQSGHFPISNLYESLCFLTWACTLTQLIIEHIWSSPIIFAAATPIGLGCIAFASFALPDKLQEASPLVPALRSSWLVMHVSVIMASYAALLVGSILSAAILFIDHGTPIELRGNSIGSGGYRQSTSSSNSLLSLSSVHIGYGEQIDNLSYRTITVGFLLLSLGIVSGAVWANEAWGSWWSWDPKETWALICWLVYASYLHVRLNRGWHGRKPALLAVGGFGVIAICYIGVNLFGVGLHSYGWFFGS</sequence>
<proteinExistence type="inferred from homology"/>
<keyword evidence="3 8" id="KW-0812">Transmembrane</keyword>
<evidence type="ECO:0000256" key="3">
    <source>
        <dbReference type="ARBA" id="ARBA00022692"/>
    </source>
</evidence>
<keyword evidence="4 8" id="KW-0201">Cytochrome c-type biogenesis</keyword>
<dbReference type="EMBL" id="KX897545">
    <property type="protein sequence ID" value="APP88054.1"/>
    <property type="molecule type" value="Genomic_DNA"/>
</dbReference>
<dbReference type="PANTHER" id="PTHR30071:SF1">
    <property type="entry name" value="CYTOCHROME B_B6 PROTEIN-RELATED"/>
    <property type="match status" value="1"/>
</dbReference>
<dbReference type="GO" id="GO:0015232">
    <property type="term" value="F:heme transmembrane transporter activity"/>
    <property type="evidence" value="ECO:0007669"/>
    <property type="project" value="InterPro"/>
</dbReference>
<protein>
    <recommendedName>
        <fullName evidence="8">Cytochrome c biogenesis protein CcsA</fullName>
    </recommendedName>
</protein>
<dbReference type="AlphaFoldDB" id="A0A1L5YBL1"/>
<dbReference type="PRINTS" id="PR01386">
    <property type="entry name" value="CCMCBIOGNSIS"/>
</dbReference>
<dbReference type="InterPro" id="IPR002541">
    <property type="entry name" value="Cyt_c_assembly"/>
</dbReference>
<evidence type="ECO:0000256" key="6">
    <source>
        <dbReference type="ARBA" id="ARBA00023078"/>
    </source>
</evidence>
<name>A0A1L5YBL1_9EUKA</name>
<evidence type="ECO:0000259" key="9">
    <source>
        <dbReference type="Pfam" id="PF01578"/>
    </source>
</evidence>
<accession>A0A1L5YBL1</accession>
<keyword evidence="10" id="KW-0934">Plastid</keyword>
<dbReference type="GO" id="GO:0042651">
    <property type="term" value="C:thylakoid membrane"/>
    <property type="evidence" value="ECO:0007669"/>
    <property type="project" value="UniProtKB-UniRule"/>
</dbReference>
<dbReference type="InterPro" id="IPR003557">
    <property type="entry name" value="Cyt_c_biogenesis_CcmC"/>
</dbReference>
<dbReference type="Pfam" id="PF01578">
    <property type="entry name" value="Cytochrom_C_asm"/>
    <property type="match status" value="1"/>
</dbReference>
<dbReference type="PANTHER" id="PTHR30071">
    <property type="entry name" value="HEME EXPORTER PROTEIN C"/>
    <property type="match status" value="1"/>
</dbReference>
<evidence type="ECO:0000256" key="7">
    <source>
        <dbReference type="ARBA" id="ARBA00023136"/>
    </source>
</evidence>
<evidence type="ECO:0000256" key="2">
    <source>
        <dbReference type="ARBA" id="ARBA00005840"/>
    </source>
</evidence>
<keyword evidence="5 8" id="KW-1133">Transmembrane helix</keyword>
<evidence type="ECO:0000313" key="10">
    <source>
        <dbReference type="EMBL" id="APP88054.1"/>
    </source>
</evidence>
<reference evidence="10" key="1">
    <citation type="journal article" date="2017" name="Protist">
        <title>Diversity of the Photosynthetic Paulinella Species, with the Description of Paulinella micropora sp. nov. and the Chromatophore Genome Sequence for strain KR01.</title>
        <authorList>
            <person name="Lhee D."/>
            <person name="Yang E.C."/>
            <person name="Kim J.I."/>
            <person name="Nakayama T."/>
            <person name="Zuccarello G."/>
            <person name="Andersen R.A."/>
            <person name="Yoon H.S."/>
        </authorList>
    </citation>
    <scope>NUCLEOTIDE SEQUENCE</scope>
    <source>
        <strain evidence="10">KR01</strain>
    </source>
</reference>
<comment type="subunit">
    <text evidence="8">May interact with Ccs1.</text>
</comment>
<comment type="similarity">
    <text evidence="2">Belongs to the CcmC/CycZ/HelC family.</text>
</comment>
<keyword evidence="7 8" id="KW-0472">Membrane</keyword>
<evidence type="ECO:0000256" key="1">
    <source>
        <dbReference type="ARBA" id="ARBA00004141"/>
    </source>
</evidence>
<evidence type="ECO:0000256" key="5">
    <source>
        <dbReference type="ARBA" id="ARBA00022989"/>
    </source>
</evidence>
<dbReference type="GO" id="GO:0020037">
    <property type="term" value="F:heme binding"/>
    <property type="evidence" value="ECO:0007669"/>
    <property type="project" value="InterPro"/>
</dbReference>
<feature type="transmembrane region" description="Helical" evidence="8">
    <location>
        <begin position="6"/>
        <end position="26"/>
    </location>
</feature>
<evidence type="ECO:0000256" key="8">
    <source>
        <dbReference type="HAMAP-Rule" id="MF_01391"/>
    </source>
</evidence>
<dbReference type="HAMAP" id="MF_01391">
    <property type="entry name" value="CytC_CcsA"/>
    <property type="match status" value="1"/>
</dbReference>
<comment type="subcellular location">
    <subcellularLocation>
        <location evidence="8">Cellular thylakoid membrane</location>
        <topology evidence="8">Multi-pass membrane protein</topology>
    </subcellularLocation>
    <subcellularLocation>
        <location evidence="1">Membrane</location>
        <topology evidence="1">Multi-pass membrane protein</topology>
    </subcellularLocation>
</comment>
<feature type="transmembrane region" description="Helical" evidence="8">
    <location>
        <begin position="91"/>
        <end position="112"/>
    </location>
</feature>
<feature type="domain" description="Cytochrome c assembly protein" evidence="9">
    <location>
        <begin position="64"/>
        <end position="293"/>
    </location>
</feature>
<feature type="transmembrane region" description="Helical" evidence="8">
    <location>
        <begin position="241"/>
        <end position="256"/>
    </location>
</feature>
<organism evidence="10">
    <name type="scientific">Paulinella micropora</name>
    <dbReference type="NCBI Taxonomy" id="1928728"/>
    <lineage>
        <taxon>Eukaryota</taxon>
        <taxon>Sar</taxon>
        <taxon>Rhizaria</taxon>
        <taxon>Cercozoa</taxon>
        <taxon>Imbricatea</taxon>
        <taxon>Silicofilosea</taxon>
        <taxon>Euglyphida</taxon>
        <taxon>Paulinellidae</taxon>
        <taxon>Paulinella</taxon>
    </lineage>
</organism>
<gene>
    <name evidence="8 10" type="primary">ccsA</name>
    <name evidence="10" type="ORF">PCKR_259</name>
</gene>
<geneLocation type="plastid" evidence="10"/>
<evidence type="ECO:0000256" key="4">
    <source>
        <dbReference type="ARBA" id="ARBA00022748"/>
    </source>
</evidence>
<feature type="transmembrane region" description="Helical" evidence="8">
    <location>
        <begin position="208"/>
        <end position="226"/>
    </location>
</feature>
<dbReference type="InterPro" id="IPR045062">
    <property type="entry name" value="Cyt_c_biogenesis_CcsA/CcmC"/>
</dbReference>
<dbReference type="GO" id="GO:0005886">
    <property type="term" value="C:plasma membrane"/>
    <property type="evidence" value="ECO:0007669"/>
    <property type="project" value="TreeGrafter"/>
</dbReference>
<comment type="similarity">
    <text evidence="8">Belongs to the CcmF/CycK/Ccl1/NrfE/CcsA family.</text>
</comment>
<dbReference type="GO" id="GO:0017004">
    <property type="term" value="P:cytochrome complex assembly"/>
    <property type="evidence" value="ECO:0007669"/>
    <property type="project" value="UniProtKB-UniRule"/>
</dbReference>
<comment type="function">
    <text evidence="8">Required during biogenesis of c-type cytochromes (cytochrome c6 and cytochrome f) at the step of heme attachment.</text>
</comment>
<feature type="transmembrane region" description="Helical" evidence="8">
    <location>
        <begin position="132"/>
        <end position="158"/>
    </location>
</feature>
<dbReference type="NCBIfam" id="TIGR03144">
    <property type="entry name" value="cytochr_II_ccsB"/>
    <property type="match status" value="1"/>
</dbReference>